<dbReference type="GeneID" id="81591923"/>
<dbReference type="EMBL" id="JAQJAE010000005">
    <property type="protein sequence ID" value="KAJ5593723.1"/>
    <property type="molecule type" value="Genomic_DNA"/>
</dbReference>
<proteinExistence type="inferred from homology"/>
<feature type="transmembrane region" description="Helical" evidence="9">
    <location>
        <begin position="468"/>
        <end position="489"/>
    </location>
</feature>
<feature type="transmembrane region" description="Helical" evidence="9">
    <location>
        <begin position="92"/>
        <end position="112"/>
    </location>
</feature>
<evidence type="ECO:0000313" key="10">
    <source>
        <dbReference type="EMBL" id="KAJ5593723.1"/>
    </source>
</evidence>
<gene>
    <name evidence="10" type="ORF">N7537_010627</name>
</gene>
<evidence type="ECO:0000256" key="7">
    <source>
        <dbReference type="ARBA" id="ARBA00022989"/>
    </source>
</evidence>
<dbReference type="InterPro" id="IPR004813">
    <property type="entry name" value="OPT"/>
</dbReference>
<sequence>MEKDESIAVTTGTMVDEAAPDEKLKQLRDLKHQHHWDPNMPEDVVEELDDHLHTSDKHTQEITSQELLENSPYPEVRSAVPNIDEGGSVNTIRAWVIGLLFATVGSSLNMLFSMRQPYIVIPSYIAQVVAYPVGKAWEAWMPNYTFSFFGCKAELNPGVFTKKEHAIAVIMANATFGGGAAYATDVLLAQRAFYAQNFGWGFEILMCISTQMLGFGMAGFFTRFLVQPSAMIWPSTLINTSLFAALHDRTKPDPETVAGWRIGKYQMFLYTMVGSFCWYWFPGYIAPFLGVFAWVTWIKPQNVVINQLFGGSTGLSLIPMTFDWTQISGFNFSPLIAPWYAISNTMIGMFIWFWIVTPAIQYSNLFYAQHLPISDSNSYDNTGQVYKVANILTPEFTFDNAKYSNYSPLFLSTTFMLSYGLSFASIVAVLVQTGLFHSADIWDRFRHVGKEEEDIHGRLMSRYATVPIWWYLGVFLAMTAIGFGVILGYPTHMSWWSFIIALVISAIWFVPIGIVKAATNIDIGLNVITEFIIGYMQPGKPMAMMLFKTYGYISMYQGMYFTQDLKIGHYMKIPPRVTFMAQMIACLWSSLVQIATMNWALGAIKDVCKQFQPNHFICPNGRVFFNASVIWGVIGPARMFSVGQLYSPLMFFFLAGGILPVLIYLGARFFPKSPIKYLSAPIIFGGAGLIPPATPLNYLSWGIVGFVFNKYIRDRWRGWWMQYNYVLSAGLDVGLALCTILIFLTLNLTKTSFPEWWGTRIAANTLDMSDSAIRDPVPTGKTFGPETW</sequence>
<keyword evidence="6" id="KW-0653">Protein transport</keyword>
<dbReference type="PANTHER" id="PTHR22601">
    <property type="entry name" value="ISP4 LIKE PROTEIN"/>
    <property type="match status" value="1"/>
</dbReference>
<evidence type="ECO:0000256" key="6">
    <source>
        <dbReference type="ARBA" id="ARBA00022927"/>
    </source>
</evidence>
<feature type="transmembrane region" description="Helical" evidence="9">
    <location>
        <begin position="119"/>
        <end position="137"/>
    </location>
</feature>
<evidence type="ECO:0000256" key="9">
    <source>
        <dbReference type="SAM" id="Phobius"/>
    </source>
</evidence>
<accession>A0AAD6DVB7</accession>
<dbReference type="RefSeq" id="XP_056750349.1">
    <property type="nucleotide sequence ID" value="XM_056901681.1"/>
</dbReference>
<feature type="transmembrane region" description="Helical" evidence="9">
    <location>
        <begin position="646"/>
        <end position="667"/>
    </location>
</feature>
<feature type="transmembrane region" description="Helical" evidence="9">
    <location>
        <begin position="200"/>
        <end position="224"/>
    </location>
</feature>
<reference evidence="10" key="1">
    <citation type="journal article" date="2023" name="IMA Fungus">
        <title>Comparative genomic study of the Penicillium genus elucidates a diverse pangenome and 15 lateral gene transfer events.</title>
        <authorList>
            <person name="Petersen C."/>
            <person name="Sorensen T."/>
            <person name="Nielsen M.R."/>
            <person name="Sondergaard T.E."/>
            <person name="Sorensen J.L."/>
            <person name="Fitzpatrick D.A."/>
            <person name="Frisvad J.C."/>
            <person name="Nielsen K.L."/>
        </authorList>
    </citation>
    <scope>NUCLEOTIDE SEQUENCE</scope>
    <source>
        <strain evidence="10">IBT 12815</strain>
    </source>
</reference>
<comment type="similarity">
    <text evidence="2">Belongs to the oligopeptide OPT transporter family.</text>
</comment>
<dbReference type="NCBIfam" id="TIGR00727">
    <property type="entry name" value="ISP4_OPT"/>
    <property type="match status" value="1"/>
</dbReference>
<organism evidence="10 11">
    <name type="scientific">Penicillium hordei</name>
    <dbReference type="NCBI Taxonomy" id="40994"/>
    <lineage>
        <taxon>Eukaryota</taxon>
        <taxon>Fungi</taxon>
        <taxon>Dikarya</taxon>
        <taxon>Ascomycota</taxon>
        <taxon>Pezizomycotina</taxon>
        <taxon>Eurotiomycetes</taxon>
        <taxon>Eurotiomycetidae</taxon>
        <taxon>Eurotiales</taxon>
        <taxon>Aspergillaceae</taxon>
        <taxon>Penicillium</taxon>
    </lineage>
</organism>
<dbReference type="Proteomes" id="UP001213799">
    <property type="component" value="Unassembled WGS sequence"/>
</dbReference>
<keyword evidence="7 9" id="KW-1133">Transmembrane helix</keyword>
<keyword evidence="3" id="KW-0813">Transport</keyword>
<evidence type="ECO:0000256" key="8">
    <source>
        <dbReference type="ARBA" id="ARBA00023136"/>
    </source>
</evidence>
<dbReference type="GO" id="GO:0035673">
    <property type="term" value="F:oligopeptide transmembrane transporter activity"/>
    <property type="evidence" value="ECO:0007669"/>
    <property type="project" value="InterPro"/>
</dbReference>
<feature type="transmembrane region" description="Helical" evidence="9">
    <location>
        <begin position="166"/>
        <end position="188"/>
    </location>
</feature>
<dbReference type="NCBIfam" id="TIGR00728">
    <property type="entry name" value="OPT_sfam"/>
    <property type="match status" value="1"/>
</dbReference>
<comment type="subcellular location">
    <subcellularLocation>
        <location evidence="1">Membrane</location>
        <topology evidence="1">Multi-pass membrane protein</topology>
    </subcellularLocation>
</comment>
<reference evidence="10" key="2">
    <citation type="submission" date="2023-01" db="EMBL/GenBank/DDBJ databases">
        <authorList>
            <person name="Petersen C."/>
        </authorList>
    </citation>
    <scope>NUCLEOTIDE SEQUENCE</scope>
    <source>
        <strain evidence="10">IBT 12815</strain>
    </source>
</reference>
<dbReference type="InterPro" id="IPR004648">
    <property type="entry name" value="Oligpept_transpt"/>
</dbReference>
<comment type="caution">
    <text evidence="10">The sequence shown here is derived from an EMBL/GenBank/DDBJ whole genome shotgun (WGS) entry which is preliminary data.</text>
</comment>
<dbReference type="Pfam" id="PF03169">
    <property type="entry name" value="OPT"/>
    <property type="match status" value="1"/>
</dbReference>
<keyword evidence="5" id="KW-0571">Peptide transport</keyword>
<evidence type="ECO:0000256" key="2">
    <source>
        <dbReference type="ARBA" id="ARBA00008807"/>
    </source>
</evidence>
<feature type="transmembrane region" description="Helical" evidence="9">
    <location>
        <begin position="579"/>
        <end position="602"/>
    </location>
</feature>
<feature type="transmembrane region" description="Helical" evidence="9">
    <location>
        <begin position="724"/>
        <end position="746"/>
    </location>
</feature>
<keyword evidence="8 9" id="KW-0472">Membrane</keyword>
<feature type="transmembrane region" description="Helical" evidence="9">
    <location>
        <begin position="334"/>
        <end position="355"/>
    </location>
</feature>
<evidence type="ECO:0000256" key="5">
    <source>
        <dbReference type="ARBA" id="ARBA00022856"/>
    </source>
</evidence>
<dbReference type="AlphaFoldDB" id="A0AAD6DVB7"/>
<evidence type="ECO:0000256" key="4">
    <source>
        <dbReference type="ARBA" id="ARBA00022692"/>
    </source>
</evidence>
<feature type="transmembrane region" description="Helical" evidence="9">
    <location>
        <begin position="303"/>
        <end position="322"/>
    </location>
</feature>
<feature type="transmembrane region" description="Helical" evidence="9">
    <location>
        <begin position="495"/>
        <end position="515"/>
    </location>
</feature>
<feature type="transmembrane region" description="Helical" evidence="9">
    <location>
        <begin position="416"/>
        <end position="436"/>
    </location>
</feature>
<keyword evidence="4 9" id="KW-0812">Transmembrane</keyword>
<keyword evidence="11" id="KW-1185">Reference proteome</keyword>
<evidence type="ECO:0000313" key="11">
    <source>
        <dbReference type="Proteomes" id="UP001213799"/>
    </source>
</evidence>
<feature type="transmembrane region" description="Helical" evidence="9">
    <location>
        <begin position="268"/>
        <end position="297"/>
    </location>
</feature>
<dbReference type="GO" id="GO:0015031">
    <property type="term" value="P:protein transport"/>
    <property type="evidence" value="ECO:0007669"/>
    <property type="project" value="UniProtKB-KW"/>
</dbReference>
<name>A0AAD6DVB7_9EURO</name>
<protein>
    <submittedName>
        <fullName evidence="10">Uncharacterized protein</fullName>
    </submittedName>
</protein>
<evidence type="ECO:0000256" key="1">
    <source>
        <dbReference type="ARBA" id="ARBA00004141"/>
    </source>
</evidence>
<evidence type="ECO:0000256" key="3">
    <source>
        <dbReference type="ARBA" id="ARBA00022448"/>
    </source>
</evidence>
<dbReference type="GO" id="GO:0016020">
    <property type="term" value="C:membrane"/>
    <property type="evidence" value="ECO:0007669"/>
    <property type="project" value="UniProtKB-SubCell"/>
</dbReference>